<feature type="region of interest" description="Disordered" evidence="3">
    <location>
        <begin position="1"/>
        <end position="34"/>
    </location>
</feature>
<dbReference type="InterPro" id="IPR023780">
    <property type="entry name" value="Chromo_domain"/>
</dbReference>
<evidence type="ECO:0000313" key="5">
    <source>
        <dbReference type="EMBL" id="KAJ1353891.1"/>
    </source>
</evidence>
<dbReference type="Pfam" id="PF00385">
    <property type="entry name" value="Chromo"/>
    <property type="match status" value="1"/>
</dbReference>
<keyword evidence="2" id="KW-0539">Nucleus</keyword>
<dbReference type="PANTHER" id="PTHR22812">
    <property type="entry name" value="CHROMOBOX PROTEIN"/>
    <property type="match status" value="1"/>
</dbReference>
<reference evidence="5" key="1">
    <citation type="submission" date="2021-06" db="EMBL/GenBank/DDBJ databases">
        <title>Parelaphostrongylus tenuis whole genome reference sequence.</title>
        <authorList>
            <person name="Garwood T.J."/>
            <person name="Larsen P.A."/>
            <person name="Fountain-Jones N.M."/>
            <person name="Garbe J.R."/>
            <person name="Macchietto M.G."/>
            <person name="Kania S.A."/>
            <person name="Gerhold R.W."/>
            <person name="Richards J.E."/>
            <person name="Wolf T.M."/>
        </authorList>
    </citation>
    <scope>NUCLEOTIDE SEQUENCE</scope>
    <source>
        <strain evidence="5">MNPRO001-30</strain>
        <tissue evidence="5">Meninges</tissue>
    </source>
</reference>
<feature type="compositionally biased region" description="Low complexity" evidence="3">
    <location>
        <begin position="283"/>
        <end position="295"/>
    </location>
</feature>
<feature type="compositionally biased region" description="Polar residues" evidence="3">
    <location>
        <begin position="141"/>
        <end position="154"/>
    </location>
</feature>
<feature type="compositionally biased region" description="Low complexity" evidence="3">
    <location>
        <begin position="99"/>
        <end position="116"/>
    </location>
</feature>
<dbReference type="Gene3D" id="2.40.50.40">
    <property type="match status" value="1"/>
</dbReference>
<organism evidence="5 6">
    <name type="scientific">Parelaphostrongylus tenuis</name>
    <name type="common">Meningeal worm</name>
    <dbReference type="NCBI Taxonomy" id="148309"/>
    <lineage>
        <taxon>Eukaryota</taxon>
        <taxon>Metazoa</taxon>
        <taxon>Ecdysozoa</taxon>
        <taxon>Nematoda</taxon>
        <taxon>Chromadorea</taxon>
        <taxon>Rhabditida</taxon>
        <taxon>Rhabditina</taxon>
        <taxon>Rhabditomorpha</taxon>
        <taxon>Strongyloidea</taxon>
        <taxon>Metastrongylidae</taxon>
        <taxon>Parelaphostrongylus</taxon>
    </lineage>
</organism>
<dbReference type="SMART" id="SM00298">
    <property type="entry name" value="CHROMO"/>
    <property type="match status" value="1"/>
</dbReference>
<dbReference type="CDD" id="cd00024">
    <property type="entry name" value="CD_CSD"/>
    <property type="match status" value="1"/>
</dbReference>
<feature type="region of interest" description="Disordered" evidence="3">
    <location>
        <begin position="89"/>
        <end position="186"/>
    </location>
</feature>
<dbReference type="InterPro" id="IPR016197">
    <property type="entry name" value="Chromo-like_dom_sf"/>
</dbReference>
<dbReference type="AlphaFoldDB" id="A0AAD5QPA3"/>
<evidence type="ECO:0000259" key="4">
    <source>
        <dbReference type="PROSITE" id="PS50013"/>
    </source>
</evidence>
<evidence type="ECO:0000256" key="3">
    <source>
        <dbReference type="SAM" id="MobiDB-lite"/>
    </source>
</evidence>
<comment type="subcellular location">
    <subcellularLocation>
        <location evidence="1">Nucleus</location>
    </subcellularLocation>
</comment>
<evidence type="ECO:0000256" key="2">
    <source>
        <dbReference type="ARBA" id="ARBA00023242"/>
    </source>
</evidence>
<comment type="caution">
    <text evidence="5">The sequence shown here is derived from an EMBL/GenBank/DDBJ whole genome shotgun (WGS) entry which is preliminary data.</text>
</comment>
<feature type="region of interest" description="Disordered" evidence="3">
    <location>
        <begin position="200"/>
        <end position="234"/>
    </location>
</feature>
<feature type="region of interest" description="Disordered" evidence="3">
    <location>
        <begin position="283"/>
        <end position="303"/>
    </location>
</feature>
<dbReference type="Proteomes" id="UP001196413">
    <property type="component" value="Unassembled WGS sequence"/>
</dbReference>
<dbReference type="EMBL" id="JAHQIW010001880">
    <property type="protein sequence ID" value="KAJ1353891.1"/>
    <property type="molecule type" value="Genomic_DNA"/>
</dbReference>
<feature type="compositionally biased region" description="Polar residues" evidence="3">
    <location>
        <begin position="213"/>
        <end position="234"/>
    </location>
</feature>
<evidence type="ECO:0000313" key="6">
    <source>
        <dbReference type="Proteomes" id="UP001196413"/>
    </source>
</evidence>
<dbReference type="SUPFAM" id="SSF54160">
    <property type="entry name" value="Chromo domain-like"/>
    <property type="match status" value="1"/>
</dbReference>
<protein>
    <submittedName>
        <fullName evidence="5">Chromobox protein 1</fullName>
    </submittedName>
</protein>
<evidence type="ECO:0000256" key="1">
    <source>
        <dbReference type="ARBA" id="ARBA00004123"/>
    </source>
</evidence>
<dbReference type="PROSITE" id="PS50013">
    <property type="entry name" value="CHROMO_2"/>
    <property type="match status" value="1"/>
</dbReference>
<feature type="compositionally biased region" description="Polar residues" evidence="3">
    <location>
        <begin position="10"/>
        <end position="31"/>
    </location>
</feature>
<proteinExistence type="predicted"/>
<dbReference type="InterPro" id="IPR000953">
    <property type="entry name" value="Chromo/chromo_shadow_dom"/>
</dbReference>
<accession>A0AAD5QPA3</accession>
<gene>
    <name evidence="5" type="primary">CBX1_2</name>
    <name evidence="5" type="ORF">KIN20_010661</name>
</gene>
<sequence>MGKRDKSRSAQRSESPAIDKSQNQRPESSGSDEIYEVECIVAHRIRNGKTEFKVRWFGWSEEYDEWCDPSRMDCPDAIKDYWDRVANRSGVKQQRMDITSSDSDTSPSKQHASSSSKSKRKSEMDTEQLHQISEDAVVDSPNMNENTSGATTYRTSDKNDILKKHTSKKKERRIERVDRSPLSEKSDVVPYVADTSNSATVSSIPVDDDMSGNRCSASVRSSEHQVTSAAITSSVNGHEKAEDVDVDVGASVSSTTCEAKKVEISLRLTLLYIFIFVCPSLKSSSSSRNLRSHLSGHMVSKEV</sequence>
<name>A0AAD5QPA3_PARTN</name>
<dbReference type="InterPro" id="IPR051219">
    <property type="entry name" value="Heterochromatin_chromo-domain"/>
</dbReference>
<feature type="compositionally biased region" description="Basic and acidic residues" evidence="3">
    <location>
        <begin position="172"/>
        <end position="186"/>
    </location>
</feature>
<feature type="domain" description="Chromo" evidence="4">
    <location>
        <begin position="35"/>
        <end position="84"/>
    </location>
</feature>
<dbReference type="GO" id="GO:0005634">
    <property type="term" value="C:nucleus"/>
    <property type="evidence" value="ECO:0007669"/>
    <property type="project" value="UniProtKB-SubCell"/>
</dbReference>
<keyword evidence="6" id="KW-1185">Reference proteome</keyword>